<sequence length="212" mass="22939">MKKLISSVVVCSLAVCALASCGSKGDELVGKWSMKNLTANGIDDGGIIFTADGKGAIYEDTSSVFYFEDNGINFNGTTVSSEYITDSNDVVSVNIQGQELLTMKRMESKGTYYGTYTLTGGVLYDSIVKGMESRSNKKADDLNVTIDFSENHSEVLFNDLFTYKVKGSTIEVSGFSGLFSSKSEKASAKFKIDGDTLTIKDSNSEETLTRVK</sequence>
<evidence type="ECO:0000313" key="2">
    <source>
        <dbReference type="EMBL" id="EWM52653.1"/>
    </source>
</evidence>
<dbReference type="OrthoDB" id="1821858at2"/>
<dbReference type="AlphaFoldDB" id="W7UFH9"/>
<dbReference type="PATRIC" id="fig|1341157.4.peg.2697"/>
<evidence type="ECO:0000256" key="1">
    <source>
        <dbReference type="SAM" id="SignalP"/>
    </source>
</evidence>
<evidence type="ECO:0008006" key="4">
    <source>
        <dbReference type="Google" id="ProtNLM"/>
    </source>
</evidence>
<accession>W7UFH9</accession>
<dbReference type="Proteomes" id="UP000019365">
    <property type="component" value="Unassembled WGS sequence"/>
</dbReference>
<proteinExistence type="predicted"/>
<protein>
    <recommendedName>
        <fullName evidence="4">Lipocalin-like domain-containing protein</fullName>
    </recommendedName>
</protein>
<dbReference type="RefSeq" id="WP_019680977.1">
    <property type="nucleotide sequence ID" value="NZ_ATAX01000032.1"/>
</dbReference>
<name>W7UFH9_RUMFL</name>
<reference evidence="2 3" key="1">
    <citation type="journal article" date="2014" name="PLoS ONE">
        <title>Rumen cellulosomics: divergent fiber-degrading strategies revealed by comparative genome-wide analysis of six ruminococcal strains.</title>
        <authorList>
            <person name="Dassa B."/>
            <person name="Borovok I."/>
            <person name="Ruimy-Israeli V."/>
            <person name="Lamed R."/>
            <person name="Flint H.J."/>
            <person name="Duncan S.H."/>
            <person name="Henrissat B."/>
            <person name="Coutinho P."/>
            <person name="Morrison M."/>
            <person name="Mosoni P."/>
            <person name="Yeoman C.J."/>
            <person name="White B.A."/>
            <person name="Bayer E.A."/>
        </authorList>
    </citation>
    <scope>NUCLEOTIDE SEQUENCE [LARGE SCALE GENOMIC DNA]</scope>
    <source>
        <strain evidence="2 3">007c</strain>
    </source>
</reference>
<keyword evidence="3" id="KW-1185">Reference proteome</keyword>
<keyword evidence="1" id="KW-0732">Signal</keyword>
<evidence type="ECO:0000313" key="3">
    <source>
        <dbReference type="Proteomes" id="UP000019365"/>
    </source>
</evidence>
<dbReference type="EMBL" id="ATAX01000032">
    <property type="protein sequence ID" value="EWM52653.1"/>
    <property type="molecule type" value="Genomic_DNA"/>
</dbReference>
<comment type="caution">
    <text evidence="2">The sequence shown here is derived from an EMBL/GenBank/DDBJ whole genome shotgun (WGS) entry which is preliminary data.</text>
</comment>
<dbReference type="PROSITE" id="PS51257">
    <property type="entry name" value="PROKAR_LIPOPROTEIN"/>
    <property type="match status" value="1"/>
</dbReference>
<feature type="chain" id="PRO_5039221332" description="Lipocalin-like domain-containing protein" evidence="1">
    <location>
        <begin position="20"/>
        <end position="212"/>
    </location>
</feature>
<feature type="signal peptide" evidence="1">
    <location>
        <begin position="1"/>
        <end position="19"/>
    </location>
</feature>
<organism evidence="2 3">
    <name type="scientific">Ruminococcus flavefaciens 007c</name>
    <dbReference type="NCBI Taxonomy" id="1341157"/>
    <lineage>
        <taxon>Bacteria</taxon>
        <taxon>Bacillati</taxon>
        <taxon>Bacillota</taxon>
        <taxon>Clostridia</taxon>
        <taxon>Eubacteriales</taxon>
        <taxon>Oscillospiraceae</taxon>
        <taxon>Ruminococcus</taxon>
    </lineage>
</organism>
<gene>
    <name evidence="2" type="ORF">RF007C_00710</name>
</gene>